<dbReference type="PANTHER" id="PTHR35007:SF3">
    <property type="entry name" value="POSSIBLE CONSERVED ALANINE RICH MEMBRANE PROTEIN"/>
    <property type="match status" value="1"/>
</dbReference>
<evidence type="ECO:0000256" key="5">
    <source>
        <dbReference type="ARBA" id="ARBA00023136"/>
    </source>
</evidence>
<feature type="compositionally biased region" description="Basic and acidic residues" evidence="6">
    <location>
        <begin position="246"/>
        <end position="260"/>
    </location>
</feature>
<dbReference type="Gene3D" id="1.20.81.30">
    <property type="entry name" value="Type II secretion system (T2SS), domain F"/>
    <property type="match status" value="1"/>
</dbReference>
<evidence type="ECO:0000256" key="7">
    <source>
        <dbReference type="SAM" id="Phobius"/>
    </source>
</evidence>
<keyword evidence="3 7" id="KW-0812">Transmembrane</keyword>
<feature type="transmembrane region" description="Helical" evidence="7">
    <location>
        <begin position="372"/>
        <end position="389"/>
    </location>
</feature>
<evidence type="ECO:0000313" key="10">
    <source>
        <dbReference type="Proteomes" id="UP001240236"/>
    </source>
</evidence>
<accession>A0AAE3W1U6</accession>
<feature type="compositionally biased region" description="Low complexity" evidence="6">
    <location>
        <begin position="90"/>
        <end position="104"/>
    </location>
</feature>
<evidence type="ECO:0000256" key="4">
    <source>
        <dbReference type="ARBA" id="ARBA00022989"/>
    </source>
</evidence>
<dbReference type="InterPro" id="IPR018076">
    <property type="entry name" value="T2SS_GspF_dom"/>
</dbReference>
<dbReference type="Pfam" id="PF00482">
    <property type="entry name" value="T2SSF"/>
    <property type="match status" value="1"/>
</dbReference>
<protein>
    <recommendedName>
        <fullName evidence="8">Type II secretion system protein GspF domain-containing protein</fullName>
    </recommendedName>
</protein>
<evidence type="ECO:0000313" key="9">
    <source>
        <dbReference type="EMBL" id="MDQ0367372.1"/>
    </source>
</evidence>
<dbReference type="GO" id="GO:0005886">
    <property type="term" value="C:plasma membrane"/>
    <property type="evidence" value="ECO:0007669"/>
    <property type="project" value="UniProtKB-SubCell"/>
</dbReference>
<name>A0AAE3W1U6_9ACTN</name>
<reference evidence="9 10" key="1">
    <citation type="submission" date="2023-07" db="EMBL/GenBank/DDBJ databases">
        <title>Sequencing the genomes of 1000 actinobacteria strains.</title>
        <authorList>
            <person name="Klenk H.-P."/>
        </authorList>
    </citation>
    <scope>NUCLEOTIDE SEQUENCE [LARGE SCALE GENOMIC DNA]</scope>
    <source>
        <strain evidence="9 10">DSM 44709</strain>
    </source>
</reference>
<keyword evidence="2" id="KW-1003">Cell membrane</keyword>
<keyword evidence="10" id="KW-1185">Reference proteome</keyword>
<dbReference type="PANTHER" id="PTHR35007">
    <property type="entry name" value="INTEGRAL MEMBRANE PROTEIN-RELATED"/>
    <property type="match status" value="1"/>
</dbReference>
<dbReference type="Proteomes" id="UP001240236">
    <property type="component" value="Unassembled WGS sequence"/>
</dbReference>
<dbReference type="EMBL" id="JAUSUZ010000001">
    <property type="protein sequence ID" value="MDQ0367372.1"/>
    <property type="molecule type" value="Genomic_DNA"/>
</dbReference>
<feature type="domain" description="Type II secretion system protein GspF" evidence="8">
    <location>
        <begin position="409"/>
        <end position="530"/>
    </location>
</feature>
<gene>
    <name evidence="9" type="ORF">J2S42_004041</name>
</gene>
<evidence type="ECO:0000259" key="8">
    <source>
        <dbReference type="Pfam" id="PF00482"/>
    </source>
</evidence>
<feature type="region of interest" description="Disordered" evidence="6">
    <location>
        <begin position="81"/>
        <end position="114"/>
    </location>
</feature>
<proteinExistence type="predicted"/>
<feature type="transmembrane region" description="Helical" evidence="7">
    <location>
        <begin position="512"/>
        <end position="539"/>
    </location>
</feature>
<organism evidence="9 10">
    <name type="scientific">Catenuloplanes indicus</name>
    <dbReference type="NCBI Taxonomy" id="137267"/>
    <lineage>
        <taxon>Bacteria</taxon>
        <taxon>Bacillati</taxon>
        <taxon>Actinomycetota</taxon>
        <taxon>Actinomycetes</taxon>
        <taxon>Micromonosporales</taxon>
        <taxon>Micromonosporaceae</taxon>
        <taxon>Catenuloplanes</taxon>
    </lineage>
</organism>
<feature type="transmembrane region" description="Helical" evidence="7">
    <location>
        <begin position="6"/>
        <end position="25"/>
    </location>
</feature>
<comment type="caution">
    <text evidence="9">The sequence shown here is derived from an EMBL/GenBank/DDBJ whole genome shotgun (WGS) entry which is preliminary data.</text>
</comment>
<feature type="region of interest" description="Disordered" evidence="6">
    <location>
        <begin position="227"/>
        <end position="345"/>
    </location>
</feature>
<feature type="compositionally biased region" description="Gly residues" evidence="6">
    <location>
        <begin position="296"/>
        <end position="308"/>
    </location>
</feature>
<dbReference type="AlphaFoldDB" id="A0AAE3W1U6"/>
<evidence type="ECO:0000256" key="1">
    <source>
        <dbReference type="ARBA" id="ARBA00004651"/>
    </source>
</evidence>
<evidence type="ECO:0000256" key="6">
    <source>
        <dbReference type="SAM" id="MobiDB-lite"/>
    </source>
</evidence>
<sequence length="543" mass="54412">MSWVVTLSAVVGAALLAGVWAPELLQHRGLFRAPRGVARAEPISAEYAGGPRPPDVAPRGAAIRRRAAAETHDLPIAFLRTGRDPNISRPAAPHAAAGDDASPHQAAAVGGTAVSTHVSPPSQFFTGLTRHSWRLDTAPGTLRAAFCAGFERRPDTLRDSAAARLPAAAGVPATARLSAAAVVPASAGVPGTAEFSAAAEIPASAEILAPAEIPAPAEVSVAASLPMPAEADDPPDTSASATGTAARDRSFAAHSDEDPVSRIPVPGVADTQSGLRERVSRRPTPASRSGQPVPSRGGGRAVPAGWGGQTVPSLGVRRAVPIGGRRSVPFGGGGQPASESGGQDRPRPMLLIAGALGGGSAAAVLVGGPAGIGFGVVAAVGTFLVLRRLESASARALRLQAIADLPLAADLLSATLRAGAPVDRAADAVAEALGGPLALHLGRVARSLRLGAPAEEAWAYLSPVPGAERLVSAAIRSSTSGAALAGALTRLADDVRADRAIAAQMAAHRAGVLVVLPLGLCFLPAFVLAGLAPVIIAVLDDLL</sequence>
<evidence type="ECO:0000256" key="3">
    <source>
        <dbReference type="ARBA" id="ARBA00022692"/>
    </source>
</evidence>
<evidence type="ECO:0000256" key="2">
    <source>
        <dbReference type="ARBA" id="ARBA00022475"/>
    </source>
</evidence>
<dbReference type="InterPro" id="IPR042094">
    <property type="entry name" value="T2SS_GspF_sf"/>
</dbReference>
<comment type="subcellular location">
    <subcellularLocation>
        <location evidence="1">Cell membrane</location>
        <topology evidence="1">Multi-pass membrane protein</topology>
    </subcellularLocation>
</comment>
<keyword evidence="4 7" id="KW-1133">Transmembrane helix</keyword>
<keyword evidence="5 7" id="KW-0472">Membrane</keyword>